<sequence>MSGVKMDAGRPRIFVGLFGLNRSLRWTLKSIRRNIFAPLARAGVDVVAAAHFNMPPVIHNIHSGETGVRHTNAGWPGLDVSALLMEDQSAETIPAEIRPWMGEVLSDDTPKIAQTRANLIYQLHSLRRLWILAGLLDRDRFDAFLLIRPDMEYLDPLDIDHVLDRIVGHGVDLITPSWSEWSGLNDRFAFCSPRGAAVYADRLFAVDGFCRRHGWLQAESLLKDVAEAAELKRETTPMRALRVRANGATWREPFPMTPYQHLRALARKRLVRAGLPSLP</sequence>
<keyword evidence="2" id="KW-1185">Reference proteome</keyword>
<accession>A0ABT8Y4T4</accession>
<dbReference type="RefSeq" id="WP_303539249.1">
    <property type="nucleotide sequence ID" value="NZ_JAUOTP010000001.1"/>
</dbReference>
<dbReference type="Proteomes" id="UP001169764">
    <property type="component" value="Unassembled WGS sequence"/>
</dbReference>
<gene>
    <name evidence="1" type="ORF">Q4F19_00840</name>
</gene>
<reference evidence="1" key="1">
    <citation type="submission" date="2023-07" db="EMBL/GenBank/DDBJ databases">
        <authorList>
            <person name="Kim M."/>
        </authorList>
    </citation>
    <scope>NUCLEOTIDE SEQUENCE</scope>
    <source>
        <strain evidence="1">BIUV-7</strain>
    </source>
</reference>
<dbReference type="EMBL" id="JAUOTP010000001">
    <property type="protein sequence ID" value="MDO6412918.1"/>
    <property type="molecule type" value="Genomic_DNA"/>
</dbReference>
<organism evidence="1 2">
    <name type="scientific">Sphingomonas natans</name>
    <dbReference type="NCBI Taxonomy" id="3063330"/>
    <lineage>
        <taxon>Bacteria</taxon>
        <taxon>Pseudomonadati</taxon>
        <taxon>Pseudomonadota</taxon>
        <taxon>Alphaproteobacteria</taxon>
        <taxon>Sphingomonadales</taxon>
        <taxon>Sphingomonadaceae</taxon>
        <taxon>Sphingomonas</taxon>
    </lineage>
</organism>
<evidence type="ECO:0000313" key="2">
    <source>
        <dbReference type="Proteomes" id="UP001169764"/>
    </source>
</evidence>
<name>A0ABT8Y4T4_9SPHN</name>
<evidence type="ECO:0000313" key="1">
    <source>
        <dbReference type="EMBL" id="MDO6412918.1"/>
    </source>
</evidence>
<comment type="caution">
    <text evidence="1">The sequence shown here is derived from an EMBL/GenBank/DDBJ whole genome shotgun (WGS) entry which is preliminary data.</text>
</comment>
<protein>
    <submittedName>
        <fullName evidence="1">Uncharacterized protein</fullName>
    </submittedName>
</protein>
<proteinExistence type="predicted"/>